<proteinExistence type="predicted"/>
<sequence>MSADDPAFLIVPGLGDSGPGHWQSLWAGRGPAFRRLHQRDWNAPGPDWIAALDAELRRRPVPTVLVAHSLGCTTVAAWAQAHDPGDVVGALLVAPPDTPRVERLGGTSLAPLPFPSVVVASSDDPCCRLERARQFAHHWGARFVDLGPCGHINVASGFGAWPAGERLLAGLVRRARRVREPARAR</sequence>
<dbReference type="Pfam" id="PF06821">
    <property type="entry name" value="Ser_hydrolase"/>
    <property type="match status" value="1"/>
</dbReference>
<evidence type="ECO:0000313" key="1">
    <source>
        <dbReference type="EMBL" id="TCO80590.1"/>
    </source>
</evidence>
<comment type="caution">
    <text evidence="1">The sequence shown here is derived from an EMBL/GenBank/DDBJ whole genome shotgun (WGS) entry which is preliminary data.</text>
</comment>
<dbReference type="Gene3D" id="3.40.50.1820">
    <property type="entry name" value="alpha/beta hydrolase"/>
    <property type="match status" value="1"/>
</dbReference>
<dbReference type="EMBL" id="SLWY01000013">
    <property type="protein sequence ID" value="TCO80590.1"/>
    <property type="molecule type" value="Genomic_DNA"/>
</dbReference>
<name>A0A4V2SCU3_9GAMM</name>
<organism evidence="1 2">
    <name type="scientific">Plasticicumulans lactativorans</name>
    <dbReference type="NCBI Taxonomy" id="1133106"/>
    <lineage>
        <taxon>Bacteria</taxon>
        <taxon>Pseudomonadati</taxon>
        <taxon>Pseudomonadota</taxon>
        <taxon>Gammaproteobacteria</taxon>
        <taxon>Candidatus Competibacteraceae</taxon>
        <taxon>Plasticicumulans</taxon>
    </lineage>
</organism>
<dbReference type="SUPFAM" id="SSF53474">
    <property type="entry name" value="alpha/beta-Hydrolases"/>
    <property type="match status" value="1"/>
</dbReference>
<dbReference type="InterPro" id="IPR029058">
    <property type="entry name" value="AB_hydrolase_fold"/>
</dbReference>
<evidence type="ECO:0000313" key="2">
    <source>
        <dbReference type="Proteomes" id="UP000295765"/>
    </source>
</evidence>
<protein>
    <recommendedName>
        <fullName evidence="3">Alpha/beta hydrolase</fullName>
    </recommendedName>
</protein>
<evidence type="ECO:0008006" key="3">
    <source>
        <dbReference type="Google" id="ProtNLM"/>
    </source>
</evidence>
<dbReference type="InterPro" id="IPR010662">
    <property type="entry name" value="RBBP9/YdeN"/>
</dbReference>
<keyword evidence="2" id="KW-1185">Reference proteome</keyword>
<dbReference type="RefSeq" id="WP_132543231.1">
    <property type="nucleotide sequence ID" value="NZ_SLWY01000013.1"/>
</dbReference>
<dbReference type="GO" id="GO:0016787">
    <property type="term" value="F:hydrolase activity"/>
    <property type="evidence" value="ECO:0007669"/>
    <property type="project" value="InterPro"/>
</dbReference>
<reference evidence="1 2" key="1">
    <citation type="submission" date="2019-03" db="EMBL/GenBank/DDBJ databases">
        <title>Genomic Encyclopedia of Type Strains, Phase IV (KMG-IV): sequencing the most valuable type-strain genomes for metagenomic binning, comparative biology and taxonomic classification.</title>
        <authorList>
            <person name="Goeker M."/>
        </authorList>
    </citation>
    <scope>NUCLEOTIDE SEQUENCE [LARGE SCALE GENOMIC DNA]</scope>
    <source>
        <strain evidence="1 2">DSM 25287</strain>
    </source>
</reference>
<dbReference type="Proteomes" id="UP000295765">
    <property type="component" value="Unassembled WGS sequence"/>
</dbReference>
<gene>
    <name evidence="1" type="ORF">EV699_11368</name>
</gene>
<dbReference type="OrthoDB" id="9804993at2"/>
<dbReference type="AlphaFoldDB" id="A0A4V2SCU3"/>
<accession>A0A4V2SCU3</accession>